<dbReference type="KEGG" id="nou:Natoc_4272"/>
<dbReference type="HOGENOM" id="CLU_017266_4_3_2"/>
<evidence type="ECO:0000256" key="3">
    <source>
        <dbReference type="RuleBase" id="RU000590"/>
    </source>
</evidence>
<evidence type="ECO:0000259" key="4">
    <source>
        <dbReference type="Pfam" id="PF00557"/>
    </source>
</evidence>
<dbReference type="EMBL" id="CP003931">
    <property type="protein sequence ID" value="AGB39964.1"/>
    <property type="molecule type" value="Genomic_DNA"/>
</dbReference>
<feature type="domain" description="Peptidase M24" evidence="4">
    <location>
        <begin position="186"/>
        <end position="375"/>
    </location>
</feature>
<dbReference type="InterPro" id="IPR000994">
    <property type="entry name" value="Pept_M24"/>
</dbReference>
<evidence type="ECO:0000313" key="5">
    <source>
        <dbReference type="EMBL" id="AGB39964.1"/>
    </source>
</evidence>
<dbReference type="Pfam" id="PF00557">
    <property type="entry name" value="Peptidase_M24"/>
    <property type="match status" value="1"/>
</dbReference>
<reference evidence="5 6" key="1">
    <citation type="submission" date="2012-11" db="EMBL/GenBank/DDBJ databases">
        <title>FINISHED of Natronococcus occultus SP4, DSM 3396.</title>
        <authorList>
            <consortium name="DOE Joint Genome Institute"/>
            <person name="Eisen J."/>
            <person name="Huntemann M."/>
            <person name="Wei C.-L."/>
            <person name="Han J."/>
            <person name="Detter J.C."/>
            <person name="Han C."/>
            <person name="Tapia R."/>
            <person name="Chen A."/>
            <person name="Kyrpides N."/>
            <person name="Mavromatis K."/>
            <person name="Markowitz V."/>
            <person name="Szeto E."/>
            <person name="Ivanova N."/>
            <person name="Mikhailova N."/>
            <person name="Ovchinnikova G."/>
            <person name="Pagani I."/>
            <person name="Pati A."/>
            <person name="Goodwin L."/>
            <person name="Nordberg H.P."/>
            <person name="Cantor M.N."/>
            <person name="Hua S.X."/>
            <person name="Woyke T."/>
            <person name="Eisen J."/>
            <person name="Klenk H.-P."/>
            <person name="Klenk H.-P."/>
        </authorList>
    </citation>
    <scope>NUCLEOTIDE SEQUENCE [LARGE SCALE GENOMIC DNA]</scope>
    <source>
        <strain evidence="5 6">SP4</strain>
        <plasmid evidence="6">Plasmid 2</plasmid>
    </source>
</reference>
<dbReference type="InterPro" id="IPR001131">
    <property type="entry name" value="Peptidase_M24B_aminopep-P_CS"/>
</dbReference>
<keyword evidence="1 3" id="KW-0479">Metal-binding</keyword>
<evidence type="ECO:0000313" key="6">
    <source>
        <dbReference type="Proteomes" id="UP000010878"/>
    </source>
</evidence>
<dbReference type="InterPro" id="IPR029149">
    <property type="entry name" value="Creatin/AminoP/Spt16_N"/>
</dbReference>
<proteinExistence type="inferred from homology"/>
<dbReference type="AlphaFoldDB" id="L0K6H6"/>
<protein>
    <submittedName>
        <fullName evidence="5">Xaa-Pro aminopeptidase</fullName>
    </submittedName>
</protein>
<evidence type="ECO:0000256" key="2">
    <source>
        <dbReference type="ARBA" id="ARBA00022801"/>
    </source>
</evidence>
<keyword evidence="5" id="KW-0614">Plasmid</keyword>
<keyword evidence="5" id="KW-0645">Protease</keyword>
<keyword evidence="2" id="KW-0378">Hydrolase</keyword>
<dbReference type="PANTHER" id="PTHR46112:SF2">
    <property type="entry name" value="XAA-PRO AMINOPEPTIDASE P-RELATED"/>
    <property type="match status" value="1"/>
</dbReference>
<dbReference type="InterPro" id="IPR036005">
    <property type="entry name" value="Creatinase/aminopeptidase-like"/>
</dbReference>
<dbReference type="GO" id="GO:0004177">
    <property type="term" value="F:aminopeptidase activity"/>
    <property type="evidence" value="ECO:0007669"/>
    <property type="project" value="UniProtKB-KW"/>
</dbReference>
<organism evidence="5 6">
    <name type="scientific">Natronococcus occultus SP4</name>
    <dbReference type="NCBI Taxonomy" id="694430"/>
    <lineage>
        <taxon>Archaea</taxon>
        <taxon>Methanobacteriati</taxon>
        <taxon>Methanobacteriota</taxon>
        <taxon>Stenosarchaea group</taxon>
        <taxon>Halobacteria</taxon>
        <taxon>Halobacteriales</taxon>
        <taxon>Natrialbaceae</taxon>
        <taxon>Natronococcus</taxon>
    </lineage>
</organism>
<dbReference type="GeneID" id="14405998"/>
<dbReference type="Gene3D" id="3.90.230.10">
    <property type="entry name" value="Creatinase/methionine aminopeptidase superfamily"/>
    <property type="match status" value="1"/>
</dbReference>
<evidence type="ECO:0000256" key="1">
    <source>
        <dbReference type="ARBA" id="ARBA00022723"/>
    </source>
</evidence>
<dbReference type="PANTHER" id="PTHR46112">
    <property type="entry name" value="AMINOPEPTIDASE"/>
    <property type="match status" value="1"/>
</dbReference>
<name>L0K6H6_9EURY</name>
<dbReference type="RefSeq" id="WP_015323395.1">
    <property type="nucleotide sequence ID" value="NC_019976.1"/>
</dbReference>
<dbReference type="SUPFAM" id="SSF55920">
    <property type="entry name" value="Creatinase/aminopeptidase"/>
    <property type="match status" value="1"/>
</dbReference>
<dbReference type="InterPro" id="IPR050659">
    <property type="entry name" value="Peptidase_M24B"/>
</dbReference>
<dbReference type="Gene3D" id="3.40.350.10">
    <property type="entry name" value="Creatinase/prolidase N-terminal domain"/>
    <property type="match status" value="1"/>
</dbReference>
<comment type="similarity">
    <text evidence="3">Belongs to the peptidase M24B family.</text>
</comment>
<accession>L0K6H6</accession>
<keyword evidence="6" id="KW-1185">Reference proteome</keyword>
<keyword evidence="5" id="KW-0031">Aminopeptidase</keyword>
<gene>
    <name evidence="5" type="ORF">Natoc_4272</name>
</gene>
<dbReference type="PROSITE" id="PS00491">
    <property type="entry name" value="PROLINE_PEPTIDASE"/>
    <property type="match status" value="1"/>
</dbReference>
<dbReference type="GO" id="GO:0046872">
    <property type="term" value="F:metal ion binding"/>
    <property type="evidence" value="ECO:0007669"/>
    <property type="project" value="UniProtKB-KW"/>
</dbReference>
<geneLocation type="plasmid" evidence="5">
    <name>2</name>
</geneLocation>
<sequence>MTDEQPRTGLQRTSEAAFERLEAVTTAADADAFVHVGDRFDDDLWYLTRFAGPDRDYAFVFVDGRAFLCAPRLFAEQADREFPGEVVAASDATSSTAADRALDVLAERRPPSEVRVLVPPSIPASAARTIEDAVDDVRFEDVDLGRARKSVAERERHAVVQTAAQQGLARAEAVLASATVEGDELRWRGEALTTERLRREVNATLASEGVRDAGNTVIGAGSSCADLHFTGRDRIAPDETVLLDLSPRGSQGYYADLTRTFVVGDVDDWTSRAYEAVATAQDAALDALRDGAGVRASRVHEAAVETLASYGFEAGDVAVGMSHGTGHGVGVSLHEPPSLSSDRVLEDGAVVTVEPGVYDPERGGVRLEDLVVVTADGYENLTAYPREIHPVDGRTR</sequence>
<dbReference type="Proteomes" id="UP000010878">
    <property type="component" value="Plasmid 2"/>
</dbReference>